<keyword evidence="3" id="KW-0808">Transferase</keyword>
<feature type="binding site" evidence="6">
    <location>
        <position position="82"/>
    </location>
    <ligand>
        <name>Mg(2+)</name>
        <dbReference type="ChEBI" id="CHEBI:18420"/>
        <note>ligand shared between all trimeric partners</note>
    </ligand>
</feature>
<dbReference type="InterPro" id="IPR036542">
    <property type="entry name" value="PTS_IIA_lac/cel_sf"/>
</dbReference>
<dbReference type="SUPFAM" id="SSF46973">
    <property type="entry name" value="Enzyme IIa from lactose specific PTS, IIa-lac"/>
    <property type="match status" value="1"/>
</dbReference>
<evidence type="ECO:0000256" key="7">
    <source>
        <dbReference type="PROSITE-ProRule" id="PRU00418"/>
    </source>
</evidence>
<comment type="caution">
    <text evidence="8">The sequence shown here is derived from an EMBL/GenBank/DDBJ whole genome shotgun (WGS) entry which is preliminary data.</text>
</comment>
<keyword evidence="6" id="KW-0460">Magnesium</keyword>
<dbReference type="GO" id="GO:0046872">
    <property type="term" value="F:metal ion binding"/>
    <property type="evidence" value="ECO:0007669"/>
    <property type="project" value="UniProtKB-KW"/>
</dbReference>
<keyword evidence="1" id="KW-0813">Transport</keyword>
<evidence type="ECO:0000313" key="9">
    <source>
        <dbReference type="Proteomes" id="UP000287101"/>
    </source>
</evidence>
<sequence>MKSEEELIEVAMTIIIHAGDGRVKGYEAIEFARNGHFDQAKEALKEAHDEIVKAHRSQTNVIQAEMGGEKHEHSLLFAHAQDTLMTIASEVKLMSIFVELFEKMSHQS</sequence>
<name>A0A430A6A6_9ENTE</name>
<keyword evidence="4" id="KW-0598">Phosphotransferase system</keyword>
<accession>A0A430A6A6</accession>
<dbReference type="OrthoDB" id="350602at2"/>
<organism evidence="8 9">
    <name type="scientific">Vagococcus fessus</name>
    <dbReference type="NCBI Taxonomy" id="120370"/>
    <lineage>
        <taxon>Bacteria</taxon>
        <taxon>Bacillati</taxon>
        <taxon>Bacillota</taxon>
        <taxon>Bacilli</taxon>
        <taxon>Lactobacillales</taxon>
        <taxon>Enterococcaceae</taxon>
        <taxon>Vagococcus</taxon>
    </lineage>
</organism>
<dbReference type="EMBL" id="NGJY01000003">
    <property type="protein sequence ID" value="RSU02422.1"/>
    <property type="molecule type" value="Genomic_DNA"/>
</dbReference>
<dbReference type="PIRSF" id="PIRSF000699">
    <property type="entry name" value="PTS_IILac_III"/>
    <property type="match status" value="1"/>
</dbReference>
<keyword evidence="6" id="KW-0479">Metal-binding</keyword>
<dbReference type="AlphaFoldDB" id="A0A430A6A6"/>
<evidence type="ECO:0000256" key="5">
    <source>
        <dbReference type="PIRSR" id="PIRSR000699-1"/>
    </source>
</evidence>
<feature type="modified residue" description="Phosphohistidine; by HPr" evidence="7">
    <location>
        <position position="79"/>
    </location>
</feature>
<dbReference type="Proteomes" id="UP000287101">
    <property type="component" value="Unassembled WGS sequence"/>
</dbReference>
<keyword evidence="2" id="KW-0762">Sugar transport</keyword>
<evidence type="ECO:0000256" key="1">
    <source>
        <dbReference type="ARBA" id="ARBA00022448"/>
    </source>
</evidence>
<dbReference type="PANTHER" id="PTHR34382:SF7">
    <property type="entry name" value="PTS SYSTEM N,N'-DIACETYLCHITOBIOSE-SPECIFIC EIIA COMPONENT"/>
    <property type="match status" value="1"/>
</dbReference>
<evidence type="ECO:0000313" key="8">
    <source>
        <dbReference type="EMBL" id="RSU02422.1"/>
    </source>
</evidence>
<proteinExistence type="predicted"/>
<evidence type="ECO:0000256" key="2">
    <source>
        <dbReference type="ARBA" id="ARBA00022597"/>
    </source>
</evidence>
<dbReference type="PROSITE" id="PS51095">
    <property type="entry name" value="PTS_EIIA_TYPE_3"/>
    <property type="match status" value="1"/>
</dbReference>
<keyword evidence="9" id="KW-1185">Reference proteome</keyword>
<gene>
    <name evidence="8" type="ORF">CBF31_08620</name>
</gene>
<protein>
    <submittedName>
        <fullName evidence="8">PTS lactose/cellobiose transporter subunit IIA</fullName>
    </submittedName>
</protein>
<reference evidence="8 9" key="1">
    <citation type="submission" date="2017-05" db="EMBL/GenBank/DDBJ databases">
        <title>Vagococcus spp. assemblies.</title>
        <authorList>
            <person name="Gulvik C.A."/>
        </authorList>
    </citation>
    <scope>NUCLEOTIDE SEQUENCE [LARGE SCALE GENOMIC DNA]</scope>
    <source>
        <strain evidence="8 9">CCUG 41755</strain>
    </source>
</reference>
<evidence type="ECO:0000256" key="3">
    <source>
        <dbReference type="ARBA" id="ARBA00022679"/>
    </source>
</evidence>
<dbReference type="Gene3D" id="1.20.58.80">
    <property type="entry name" value="Phosphotransferase system, lactose/cellobiose-type IIA subunit"/>
    <property type="match status" value="1"/>
</dbReference>
<dbReference type="GO" id="GO:0009401">
    <property type="term" value="P:phosphoenolpyruvate-dependent sugar phosphotransferase system"/>
    <property type="evidence" value="ECO:0007669"/>
    <property type="project" value="UniProtKB-KW"/>
</dbReference>
<dbReference type="PANTHER" id="PTHR34382">
    <property type="entry name" value="PTS SYSTEM N,N'-DIACETYLCHITOBIOSE-SPECIFIC EIIA COMPONENT"/>
    <property type="match status" value="1"/>
</dbReference>
<evidence type="ECO:0000256" key="4">
    <source>
        <dbReference type="ARBA" id="ARBA00022683"/>
    </source>
</evidence>
<dbReference type="GO" id="GO:0016740">
    <property type="term" value="F:transferase activity"/>
    <property type="evidence" value="ECO:0007669"/>
    <property type="project" value="UniProtKB-KW"/>
</dbReference>
<comment type="cofactor">
    <cofactor evidence="6">
        <name>Mg(2+)</name>
        <dbReference type="ChEBI" id="CHEBI:18420"/>
    </cofactor>
    <text evidence="6">Binds 1 Mg(2+) ion per trimer.</text>
</comment>
<dbReference type="InterPro" id="IPR003188">
    <property type="entry name" value="PTS_IIA_lac/cel"/>
</dbReference>
<dbReference type="Pfam" id="PF02255">
    <property type="entry name" value="PTS_IIA"/>
    <property type="match status" value="1"/>
</dbReference>
<feature type="active site" description="Tele-phosphohistidine intermediate" evidence="5">
    <location>
        <position position="79"/>
    </location>
</feature>
<evidence type="ECO:0000256" key="6">
    <source>
        <dbReference type="PIRSR" id="PIRSR000699-2"/>
    </source>
</evidence>
<dbReference type="RefSeq" id="WP_126832063.1">
    <property type="nucleotide sequence ID" value="NZ_CBCRYB010000009.1"/>
</dbReference>